<proteinExistence type="predicted"/>
<accession>A0ABN2UBM0</accession>
<name>A0ABN2UBM0_9MICO</name>
<keyword evidence="2" id="KW-1185">Reference proteome</keyword>
<organism evidence="1 2">
    <name type="scientific">Terrabacter terrae</name>
    <dbReference type="NCBI Taxonomy" id="318434"/>
    <lineage>
        <taxon>Bacteria</taxon>
        <taxon>Bacillati</taxon>
        <taxon>Actinomycetota</taxon>
        <taxon>Actinomycetes</taxon>
        <taxon>Micrococcales</taxon>
        <taxon>Intrasporangiaceae</taxon>
        <taxon>Terrabacter</taxon>
    </lineage>
</organism>
<dbReference type="InterPro" id="IPR011989">
    <property type="entry name" value="ARM-like"/>
</dbReference>
<sequence length="174" mass="19457">MARKVSAEESERREAHIDQADASIANELMLLGVHVESVWDLPRDKTVPSAAFDLMFRALEQTPRHPRVIRLGLANALANRAASDHLEHVLDLLRRENDVLVRDALAGAASEMASPDQADRLLEACRDKSLGDCRVMFVPRLARFRRRGIREALQGLANDPILKDAIARHVRADD</sequence>
<dbReference type="Proteomes" id="UP001501285">
    <property type="component" value="Unassembled WGS sequence"/>
</dbReference>
<comment type="caution">
    <text evidence="1">The sequence shown here is derived from an EMBL/GenBank/DDBJ whole genome shotgun (WGS) entry which is preliminary data.</text>
</comment>
<reference evidence="1 2" key="1">
    <citation type="journal article" date="2019" name="Int. J. Syst. Evol. Microbiol.">
        <title>The Global Catalogue of Microorganisms (GCM) 10K type strain sequencing project: providing services to taxonomists for standard genome sequencing and annotation.</title>
        <authorList>
            <consortium name="The Broad Institute Genomics Platform"/>
            <consortium name="The Broad Institute Genome Sequencing Center for Infectious Disease"/>
            <person name="Wu L."/>
            <person name="Ma J."/>
        </authorList>
    </citation>
    <scope>NUCLEOTIDE SEQUENCE [LARGE SCALE GENOMIC DNA]</scope>
    <source>
        <strain evidence="1 2">JCM 14283</strain>
    </source>
</reference>
<dbReference type="Gene3D" id="1.25.10.10">
    <property type="entry name" value="Leucine-rich Repeat Variant"/>
    <property type="match status" value="1"/>
</dbReference>
<dbReference type="InterPro" id="IPR016024">
    <property type="entry name" value="ARM-type_fold"/>
</dbReference>
<dbReference type="RefSeq" id="WP_343991372.1">
    <property type="nucleotide sequence ID" value="NZ_BAAANB010000021.1"/>
</dbReference>
<evidence type="ECO:0000313" key="1">
    <source>
        <dbReference type="EMBL" id="GAA2032258.1"/>
    </source>
</evidence>
<gene>
    <name evidence="1" type="ORF">GCM10009740_22890</name>
</gene>
<dbReference type="EMBL" id="BAAANB010000021">
    <property type="protein sequence ID" value="GAA2032258.1"/>
    <property type="molecule type" value="Genomic_DNA"/>
</dbReference>
<dbReference type="SUPFAM" id="SSF48371">
    <property type="entry name" value="ARM repeat"/>
    <property type="match status" value="1"/>
</dbReference>
<protein>
    <recommendedName>
        <fullName evidence="3">HEAT repeat domain-containing protein</fullName>
    </recommendedName>
</protein>
<evidence type="ECO:0008006" key="3">
    <source>
        <dbReference type="Google" id="ProtNLM"/>
    </source>
</evidence>
<evidence type="ECO:0000313" key="2">
    <source>
        <dbReference type="Proteomes" id="UP001501285"/>
    </source>
</evidence>